<proteinExistence type="predicted"/>
<evidence type="ECO:0000256" key="3">
    <source>
        <dbReference type="ARBA" id="ARBA00022553"/>
    </source>
</evidence>
<dbReference type="SMART" id="SM00387">
    <property type="entry name" value="HATPase_c"/>
    <property type="match status" value="1"/>
</dbReference>
<dbReference type="AlphaFoldDB" id="A0A8A4TFB7"/>
<dbReference type="RefSeq" id="WP_237377899.1">
    <property type="nucleotide sequence ID" value="NZ_CP071793.1"/>
</dbReference>
<evidence type="ECO:0000256" key="5">
    <source>
        <dbReference type="SAM" id="Phobius"/>
    </source>
</evidence>
<dbReference type="PANTHER" id="PTHR43065:SF42">
    <property type="entry name" value="TWO-COMPONENT SENSOR PPRA"/>
    <property type="match status" value="1"/>
</dbReference>
<accession>A0A8A4TFB7</accession>
<evidence type="ECO:0000256" key="1">
    <source>
        <dbReference type="ARBA" id="ARBA00000085"/>
    </source>
</evidence>
<protein>
    <recommendedName>
        <fullName evidence="2">histidine kinase</fullName>
        <ecNumber evidence="2">2.7.13.3</ecNumber>
    </recommendedName>
</protein>
<dbReference type="Pfam" id="PF02518">
    <property type="entry name" value="HATPase_c"/>
    <property type="match status" value="1"/>
</dbReference>
<dbReference type="KEGG" id="scor:J3U87_21870"/>
<dbReference type="PANTHER" id="PTHR43065">
    <property type="entry name" value="SENSOR HISTIDINE KINASE"/>
    <property type="match status" value="1"/>
</dbReference>
<evidence type="ECO:0000313" key="8">
    <source>
        <dbReference type="Proteomes" id="UP000663929"/>
    </source>
</evidence>
<name>A0A8A4TFB7_SULCO</name>
<dbReference type="EMBL" id="CP071793">
    <property type="protein sequence ID" value="QTD48240.1"/>
    <property type="molecule type" value="Genomic_DNA"/>
</dbReference>
<keyword evidence="5" id="KW-0472">Membrane</keyword>
<dbReference type="CDD" id="cd00082">
    <property type="entry name" value="HisKA"/>
    <property type="match status" value="1"/>
</dbReference>
<dbReference type="SUPFAM" id="SSF47384">
    <property type="entry name" value="Homodimeric domain of signal transducing histidine kinase"/>
    <property type="match status" value="1"/>
</dbReference>
<dbReference type="Proteomes" id="UP000663929">
    <property type="component" value="Chromosome"/>
</dbReference>
<dbReference type="PROSITE" id="PS50109">
    <property type="entry name" value="HIS_KIN"/>
    <property type="match status" value="1"/>
</dbReference>
<comment type="catalytic activity">
    <reaction evidence="1">
        <text>ATP + protein L-histidine = ADP + protein N-phospho-L-histidine.</text>
        <dbReference type="EC" id="2.7.13.3"/>
    </reaction>
</comment>
<feature type="domain" description="Histidine kinase" evidence="6">
    <location>
        <begin position="361"/>
        <end position="607"/>
    </location>
</feature>
<dbReference type="InterPro" id="IPR036097">
    <property type="entry name" value="HisK_dim/P_sf"/>
</dbReference>
<dbReference type="InterPro" id="IPR045812">
    <property type="entry name" value="DAHL"/>
</dbReference>
<dbReference type="InterPro" id="IPR036890">
    <property type="entry name" value="HATPase_C_sf"/>
</dbReference>
<feature type="transmembrane region" description="Helical" evidence="5">
    <location>
        <begin position="273"/>
        <end position="295"/>
    </location>
</feature>
<dbReference type="EC" id="2.7.13.3" evidence="2"/>
<organism evidence="7 8">
    <name type="scientific">Sulfidibacter corallicola</name>
    <dbReference type="NCBI Taxonomy" id="2818388"/>
    <lineage>
        <taxon>Bacteria</taxon>
        <taxon>Pseudomonadati</taxon>
        <taxon>Acidobacteriota</taxon>
        <taxon>Holophagae</taxon>
        <taxon>Acanthopleuribacterales</taxon>
        <taxon>Acanthopleuribacteraceae</taxon>
        <taxon>Sulfidibacter</taxon>
    </lineage>
</organism>
<dbReference type="InterPro" id="IPR005467">
    <property type="entry name" value="His_kinase_dom"/>
</dbReference>
<gene>
    <name evidence="7" type="ORF">J3U87_21870</name>
</gene>
<keyword evidence="5" id="KW-1133">Transmembrane helix</keyword>
<dbReference type="Pfam" id="PF19443">
    <property type="entry name" value="DAHL"/>
    <property type="match status" value="1"/>
</dbReference>
<evidence type="ECO:0000256" key="2">
    <source>
        <dbReference type="ARBA" id="ARBA00012438"/>
    </source>
</evidence>
<keyword evidence="4" id="KW-0175">Coiled coil</keyword>
<keyword evidence="3" id="KW-0597">Phosphoprotein</keyword>
<dbReference type="PRINTS" id="PR00344">
    <property type="entry name" value="BCTRLSENSOR"/>
</dbReference>
<dbReference type="InterPro" id="IPR004358">
    <property type="entry name" value="Sig_transdc_His_kin-like_C"/>
</dbReference>
<evidence type="ECO:0000259" key="6">
    <source>
        <dbReference type="PROSITE" id="PS50109"/>
    </source>
</evidence>
<evidence type="ECO:0000256" key="4">
    <source>
        <dbReference type="SAM" id="Coils"/>
    </source>
</evidence>
<sequence length="618" mass="70726">MLKSKPRWAFLSLALIPLLVLFYQKSVAVRPSEHFAFIDSLNRLKAWEGGLSRDLMKTTYGLLSHVGPASQSNKVPEHLLARLETVPDFIDPKGITAIQSDLRTYRRILEKKVELLEKYKTRYAILRNSLRYFPVLSNDLALELENRPKRDRRASLIKDLQNKVLLYHMASAQEVVHSQSILSVNKMRTEMEAQIKTLEALINQTPDDPTNPDFLIIINHIKNILERKQEIDNVLHVYNIALQPQSSQIYGSINATYNHYYELAQTRANYYRLWLFSCSVVLVGAIILAFIRLAVISGNLKTANDRLEDYSKNLERMVQSRTLELKDKNETLETTLEKLQTMRDQMVIQEKMASLGALTAGIAHEIQDPLNDLAGRAHLAKESARHLTTEMKARRKLATRKGQQELVRQTEDLSDMIEHILDHEKRLQKILRGMMMHSQNNQSEQGQTDLNTLIEEFLRLTYYGMKAKDPAFAVIVEKDLDPEVGSLQLQPQDMGQVLINLFNNAFYALQQQKTNLGDAFEPRLEVTTKNSPNRVITRIRDNGPGIPEEIRRKIFKPFFTTKPLGEGTGLGLSISWEIITEEHQGELKVTSEEGRFTEFTIVLPKKIKSATVTEKTPA</sequence>
<keyword evidence="8" id="KW-1185">Reference proteome</keyword>
<dbReference type="GO" id="GO:0000155">
    <property type="term" value="F:phosphorelay sensor kinase activity"/>
    <property type="evidence" value="ECO:0007669"/>
    <property type="project" value="InterPro"/>
</dbReference>
<reference evidence="7" key="1">
    <citation type="submission" date="2021-03" db="EMBL/GenBank/DDBJ databases">
        <title>Acanthopleuribacteraceae sp. M133.</title>
        <authorList>
            <person name="Wang G."/>
        </authorList>
    </citation>
    <scope>NUCLEOTIDE SEQUENCE</scope>
    <source>
        <strain evidence="7">M133</strain>
    </source>
</reference>
<evidence type="ECO:0000313" key="7">
    <source>
        <dbReference type="EMBL" id="QTD48240.1"/>
    </source>
</evidence>
<feature type="coiled-coil region" evidence="4">
    <location>
        <begin position="300"/>
        <end position="349"/>
    </location>
</feature>
<dbReference type="Gene3D" id="3.30.565.10">
    <property type="entry name" value="Histidine kinase-like ATPase, C-terminal domain"/>
    <property type="match status" value="1"/>
</dbReference>
<keyword evidence="5" id="KW-0812">Transmembrane</keyword>
<dbReference type="Gene3D" id="1.10.287.130">
    <property type="match status" value="1"/>
</dbReference>
<dbReference type="InterPro" id="IPR003661">
    <property type="entry name" value="HisK_dim/P_dom"/>
</dbReference>
<dbReference type="SUPFAM" id="SSF55874">
    <property type="entry name" value="ATPase domain of HSP90 chaperone/DNA topoisomerase II/histidine kinase"/>
    <property type="match status" value="1"/>
</dbReference>
<dbReference type="InterPro" id="IPR003594">
    <property type="entry name" value="HATPase_dom"/>
</dbReference>